<dbReference type="InterPro" id="IPR050396">
    <property type="entry name" value="Glycosyltr_51/Transpeptidase"/>
</dbReference>
<dbReference type="GO" id="GO:0008955">
    <property type="term" value="F:peptidoglycan glycosyltransferase activity"/>
    <property type="evidence" value="ECO:0007669"/>
    <property type="project" value="UniProtKB-EC"/>
</dbReference>
<feature type="compositionally biased region" description="Acidic residues" evidence="16">
    <location>
        <begin position="938"/>
        <end position="955"/>
    </location>
</feature>
<dbReference type="InterPro" id="IPR001460">
    <property type="entry name" value="PCN-bd_Tpept"/>
</dbReference>
<dbReference type="Pfam" id="PF00912">
    <property type="entry name" value="Transgly"/>
    <property type="match status" value="1"/>
</dbReference>
<dbReference type="GO" id="GO:0008360">
    <property type="term" value="P:regulation of cell shape"/>
    <property type="evidence" value="ECO:0007669"/>
    <property type="project" value="UniProtKB-KW"/>
</dbReference>
<dbReference type="Gene3D" id="1.10.3810.10">
    <property type="entry name" value="Biosynthetic peptidoglycan transglycosylase-like"/>
    <property type="match status" value="1"/>
</dbReference>
<keyword evidence="12" id="KW-0511">Multifunctional enzyme</keyword>
<dbReference type="RefSeq" id="WP_151700626.1">
    <property type="nucleotide sequence ID" value="NZ_CP031223.1"/>
</dbReference>
<dbReference type="GO" id="GO:0006508">
    <property type="term" value="P:proteolysis"/>
    <property type="evidence" value="ECO:0007669"/>
    <property type="project" value="UniProtKB-KW"/>
</dbReference>
<dbReference type="PANTHER" id="PTHR32282:SF32">
    <property type="entry name" value="PENICILLIN-BINDING PROTEIN 2A"/>
    <property type="match status" value="1"/>
</dbReference>
<feature type="transmembrane region" description="Helical" evidence="17">
    <location>
        <begin position="33"/>
        <end position="60"/>
    </location>
</feature>
<dbReference type="EMBL" id="CP031223">
    <property type="protein sequence ID" value="QFF99722.1"/>
    <property type="molecule type" value="Genomic_DNA"/>
</dbReference>
<evidence type="ECO:0000256" key="16">
    <source>
        <dbReference type="SAM" id="MobiDB-lite"/>
    </source>
</evidence>
<dbReference type="Gene3D" id="3.40.710.10">
    <property type="entry name" value="DD-peptidase/beta-lactamase superfamily"/>
    <property type="match status" value="1"/>
</dbReference>
<organism evidence="20 21">
    <name type="scientific">Psychrobacillus glaciei</name>
    <dbReference type="NCBI Taxonomy" id="2283160"/>
    <lineage>
        <taxon>Bacteria</taxon>
        <taxon>Bacillati</taxon>
        <taxon>Bacillota</taxon>
        <taxon>Bacilli</taxon>
        <taxon>Bacillales</taxon>
        <taxon>Bacillaceae</taxon>
        <taxon>Psychrobacillus</taxon>
    </lineage>
</organism>
<keyword evidence="9" id="KW-0573">Peptidoglycan synthesis</keyword>
<evidence type="ECO:0000256" key="5">
    <source>
        <dbReference type="ARBA" id="ARBA00022679"/>
    </source>
</evidence>
<dbReference type="GO" id="GO:0009002">
    <property type="term" value="F:serine-type D-Ala-D-Ala carboxypeptidase activity"/>
    <property type="evidence" value="ECO:0007669"/>
    <property type="project" value="UniProtKB-EC"/>
</dbReference>
<feature type="domain" description="Glycosyl transferase family 51" evidence="19">
    <location>
        <begin position="96"/>
        <end position="282"/>
    </location>
</feature>
<evidence type="ECO:0000256" key="15">
    <source>
        <dbReference type="ARBA" id="ARBA00049902"/>
    </source>
</evidence>
<evidence type="ECO:0000256" key="12">
    <source>
        <dbReference type="ARBA" id="ARBA00023268"/>
    </source>
</evidence>
<dbReference type="InterPro" id="IPR012338">
    <property type="entry name" value="Beta-lactam/transpept-like"/>
</dbReference>
<evidence type="ECO:0000256" key="10">
    <source>
        <dbReference type="ARBA" id="ARBA00022989"/>
    </source>
</evidence>
<keyword evidence="2" id="KW-0121">Carboxypeptidase</keyword>
<evidence type="ECO:0000259" key="19">
    <source>
        <dbReference type="Pfam" id="PF00912"/>
    </source>
</evidence>
<evidence type="ECO:0000256" key="14">
    <source>
        <dbReference type="ARBA" id="ARBA00034000"/>
    </source>
</evidence>
<proteinExistence type="predicted"/>
<keyword evidence="10 17" id="KW-1133">Transmembrane helix</keyword>
<keyword evidence="3" id="KW-0645">Protease</keyword>
<evidence type="ECO:0000256" key="9">
    <source>
        <dbReference type="ARBA" id="ARBA00022984"/>
    </source>
</evidence>
<dbReference type="Gene3D" id="3.90.1310.40">
    <property type="match status" value="1"/>
</dbReference>
<dbReference type="OrthoDB" id="9766909at2"/>
<keyword evidence="4" id="KW-0328">Glycosyltransferase</keyword>
<keyword evidence="13" id="KW-0961">Cell wall biogenesis/degradation</keyword>
<evidence type="ECO:0000256" key="6">
    <source>
        <dbReference type="ARBA" id="ARBA00022692"/>
    </source>
</evidence>
<dbReference type="SUPFAM" id="SSF56601">
    <property type="entry name" value="beta-lactamase/transpeptidase-like"/>
    <property type="match status" value="1"/>
</dbReference>
<dbReference type="Proteomes" id="UP000325517">
    <property type="component" value="Chromosome"/>
</dbReference>
<keyword evidence="6 17" id="KW-0812">Transmembrane</keyword>
<dbReference type="InterPro" id="IPR013783">
    <property type="entry name" value="Ig-like_fold"/>
</dbReference>
<dbReference type="KEGG" id="psyo:PB01_13230"/>
<comment type="catalytic activity">
    <reaction evidence="14">
        <text>Preferential cleavage: (Ac)2-L-Lys-D-Ala-|-D-Ala. Also transpeptidation of peptidyl-alanyl moieties that are N-acyl substituents of D-alanine.</text>
        <dbReference type="EC" id="3.4.16.4"/>
    </reaction>
</comment>
<dbReference type="GO" id="GO:0008658">
    <property type="term" value="F:penicillin binding"/>
    <property type="evidence" value="ECO:0007669"/>
    <property type="project" value="InterPro"/>
</dbReference>
<dbReference type="SUPFAM" id="SSF53955">
    <property type="entry name" value="Lysozyme-like"/>
    <property type="match status" value="1"/>
</dbReference>
<keyword evidence="21" id="KW-1185">Reference proteome</keyword>
<dbReference type="InterPro" id="IPR023346">
    <property type="entry name" value="Lysozyme-like_dom_sf"/>
</dbReference>
<sequence>MDKWIKKIQFYKDKFEKLQTTKWAKALRISSGVIWNLCLLFLIVGLTFGIFAATVGAGYFASLVKEEPLRDKEEMRTAVFNYEETSEIYFAGDVYIGKLRTDLERTETKLSSISPDVIHAVLATEDEYFEVHNGIVPKAIIRGLLQDVTNSDTKTGGSTLTQQLIKNQILTNEVSYERKAKEILLAMRLEHFMTKDEILETYLNIIPYGRNANGKNIAGIETAANGIFNVKAKDLSLPQAAYIAGIPQSPFAYTPFRKGGVLKEGKALQAGIERMKTVLFRMKETGYITDEEYNSAKDYDITKDFRQPEVVSEDKYPWLTSEIENRVKEILRVQFAAADGIDPERLKNESKLYEKYDIIAKRAVSTGGYRIHTTINKEMFEAMIKVKDEFDTYGHTYTKEVKDPNTGEIIEQDFPVQVGSMMIENGTGKILSFLGGRDYNLIQFNHATQAVRPIGSTIKPLLVYAPAIEYGVIGAGSPVVDVKLENLGRTTWKESPSNYTKEQEKGIISARDALKTSQNLSTIRLYDLIMDRKPTDFLKKMGFEHIEDNEYANHALAIGGMTNGATVEENTNAFGTFANNGQFIDAYMIEKIEDVNGNLIYQHKTEPVQVFSPATAYIITDMLRDVLSGGTAALANSRLKFKSDFAAKTGTTQNHNDSWLVGYNPNISLGVWLGYDDNQLSLFYMNNRYNHPSVRVNMFWSNMMNAMYDVNPGLVDAPNPFPVPKGVVTKSFCGISGLAPSDACAQAGLVKSDLFNEAAMLPTAPDDSLISSSYVVINGNRYRSLDSTPSEFVVKGGYGVNESFITRMLGKFGGNASKLFPENSSFAGNVVSEEMFKADGSPPKAVIASLSEKTLTWTKSESYDVVGYRIFKVVNGDRVLVASKLEAEDNSYTINGTGQYIVVSVDITGLQSAASNIVSIEEKNPEPPTEIVIPPITSDDEDKPPTDDEEQIGDD</sequence>
<keyword evidence="5" id="KW-0808">Transferase</keyword>
<dbReference type="Pfam" id="PF00905">
    <property type="entry name" value="Transpeptidase"/>
    <property type="match status" value="1"/>
</dbReference>
<dbReference type="AlphaFoldDB" id="A0A5J6SPW7"/>
<evidence type="ECO:0000313" key="21">
    <source>
        <dbReference type="Proteomes" id="UP000325517"/>
    </source>
</evidence>
<keyword evidence="11 17" id="KW-0472">Membrane</keyword>
<feature type="domain" description="Penicillin-binding protein transpeptidase" evidence="18">
    <location>
        <begin position="421"/>
        <end position="666"/>
    </location>
</feature>
<evidence type="ECO:0000256" key="7">
    <source>
        <dbReference type="ARBA" id="ARBA00022801"/>
    </source>
</evidence>
<evidence type="ECO:0000256" key="17">
    <source>
        <dbReference type="SAM" id="Phobius"/>
    </source>
</evidence>
<gene>
    <name evidence="20" type="ORF">PB01_13230</name>
</gene>
<name>A0A5J6SPW7_9BACI</name>
<reference evidence="20 21" key="1">
    <citation type="submission" date="2018-07" db="EMBL/GenBank/DDBJ databases">
        <title>Complete genome sequence of Psychrobacillus sp. PB01, isolated from iceberg, and comparative genome analysis of Psychrobacillus strains.</title>
        <authorList>
            <person name="Lee P.C."/>
        </authorList>
    </citation>
    <scope>NUCLEOTIDE SEQUENCE [LARGE SCALE GENOMIC DNA]</scope>
    <source>
        <strain evidence="20 21">PB01</strain>
    </source>
</reference>
<keyword evidence="8" id="KW-0133">Cell shape</keyword>
<dbReference type="GO" id="GO:0071555">
    <property type="term" value="P:cell wall organization"/>
    <property type="evidence" value="ECO:0007669"/>
    <property type="project" value="UniProtKB-KW"/>
</dbReference>
<dbReference type="Gene3D" id="2.60.40.10">
    <property type="entry name" value="Immunoglobulins"/>
    <property type="match status" value="1"/>
</dbReference>
<evidence type="ECO:0000256" key="4">
    <source>
        <dbReference type="ARBA" id="ARBA00022676"/>
    </source>
</evidence>
<evidence type="ECO:0000259" key="18">
    <source>
        <dbReference type="Pfam" id="PF00905"/>
    </source>
</evidence>
<evidence type="ECO:0000256" key="13">
    <source>
        <dbReference type="ARBA" id="ARBA00023316"/>
    </source>
</evidence>
<evidence type="ECO:0000313" key="20">
    <source>
        <dbReference type="EMBL" id="QFF99722.1"/>
    </source>
</evidence>
<feature type="region of interest" description="Disordered" evidence="16">
    <location>
        <begin position="921"/>
        <end position="955"/>
    </location>
</feature>
<keyword evidence="1" id="KW-1003">Cell membrane</keyword>
<protein>
    <submittedName>
        <fullName evidence="20">Penicillin-binding protein</fullName>
    </submittedName>
</protein>
<evidence type="ECO:0000256" key="3">
    <source>
        <dbReference type="ARBA" id="ARBA00022670"/>
    </source>
</evidence>
<evidence type="ECO:0000256" key="8">
    <source>
        <dbReference type="ARBA" id="ARBA00022960"/>
    </source>
</evidence>
<comment type="catalytic activity">
    <reaction evidence="15">
        <text>[GlcNAc-(1-&gt;4)-Mur2Ac(oyl-L-Ala-gamma-D-Glu-L-Lys-D-Ala-D-Ala)](n)-di-trans,octa-cis-undecaprenyl diphosphate + beta-D-GlcNAc-(1-&gt;4)-Mur2Ac(oyl-L-Ala-gamma-D-Glu-L-Lys-D-Ala-D-Ala)-di-trans,octa-cis-undecaprenyl diphosphate = [GlcNAc-(1-&gt;4)-Mur2Ac(oyl-L-Ala-gamma-D-Glu-L-Lys-D-Ala-D-Ala)](n+1)-di-trans,octa-cis-undecaprenyl diphosphate + di-trans,octa-cis-undecaprenyl diphosphate + H(+)</text>
        <dbReference type="Rhea" id="RHEA:23708"/>
        <dbReference type="Rhea" id="RHEA-COMP:9602"/>
        <dbReference type="Rhea" id="RHEA-COMP:9603"/>
        <dbReference type="ChEBI" id="CHEBI:15378"/>
        <dbReference type="ChEBI" id="CHEBI:58405"/>
        <dbReference type="ChEBI" id="CHEBI:60033"/>
        <dbReference type="ChEBI" id="CHEBI:78435"/>
        <dbReference type="EC" id="2.4.99.28"/>
    </reaction>
</comment>
<evidence type="ECO:0000256" key="1">
    <source>
        <dbReference type="ARBA" id="ARBA00022475"/>
    </source>
</evidence>
<dbReference type="GO" id="GO:0030288">
    <property type="term" value="C:outer membrane-bounded periplasmic space"/>
    <property type="evidence" value="ECO:0007669"/>
    <property type="project" value="TreeGrafter"/>
</dbReference>
<dbReference type="InterPro" id="IPR001264">
    <property type="entry name" value="Glyco_trans_51"/>
</dbReference>
<evidence type="ECO:0000256" key="2">
    <source>
        <dbReference type="ARBA" id="ARBA00022645"/>
    </source>
</evidence>
<accession>A0A5J6SPW7</accession>
<evidence type="ECO:0000256" key="11">
    <source>
        <dbReference type="ARBA" id="ARBA00023136"/>
    </source>
</evidence>
<dbReference type="InterPro" id="IPR036950">
    <property type="entry name" value="PBP_transglycosylase"/>
</dbReference>
<dbReference type="PANTHER" id="PTHR32282">
    <property type="entry name" value="BINDING PROTEIN TRANSPEPTIDASE, PUTATIVE-RELATED"/>
    <property type="match status" value="1"/>
</dbReference>
<dbReference type="GO" id="GO:0009252">
    <property type="term" value="P:peptidoglycan biosynthetic process"/>
    <property type="evidence" value="ECO:0007669"/>
    <property type="project" value="UniProtKB-KW"/>
</dbReference>
<keyword evidence="7" id="KW-0378">Hydrolase</keyword>